<sequence length="174" mass="19396">MELTERRKVEVGGCGDGMESVAANVGPKGLKSSVEMFEYFLKLLCSWSPDLDINKYEYMVLLDLLKKGHPDPAKKIGAGIEAFQLPKCVDTILPMPDHLKAQSTSDNVSGKLHVWAYGHVHGFLLRIASSGMFVVVFESYKQRYQINVLQSRMYISDAAMVKPDFSWAAGCSSW</sequence>
<dbReference type="GO" id="GO:0017126">
    <property type="term" value="P:nucleologenesis"/>
    <property type="evidence" value="ECO:0007669"/>
    <property type="project" value="TreeGrafter"/>
</dbReference>
<keyword evidence="2" id="KW-1185">Reference proteome</keyword>
<dbReference type="AlphaFoldDB" id="A0AAV8QLQ8"/>
<dbReference type="Proteomes" id="UP001222027">
    <property type="component" value="Unassembled WGS sequence"/>
</dbReference>
<dbReference type="Pfam" id="PF11523">
    <property type="entry name" value="DUF3223"/>
    <property type="match status" value="1"/>
</dbReference>
<dbReference type="EMBL" id="JAQQAF010000006">
    <property type="protein sequence ID" value="KAJ8477398.1"/>
    <property type="molecule type" value="Genomic_DNA"/>
</dbReference>
<comment type="caution">
    <text evidence="1">The sequence shown here is derived from an EMBL/GenBank/DDBJ whole genome shotgun (WGS) entry which is preliminary data.</text>
</comment>
<accession>A0AAV8QLQ8</accession>
<name>A0AAV8QLQ8_ENSVE</name>
<dbReference type="GO" id="GO:0005634">
    <property type="term" value="C:nucleus"/>
    <property type="evidence" value="ECO:0007669"/>
    <property type="project" value="TreeGrafter"/>
</dbReference>
<reference evidence="1 2" key="1">
    <citation type="submission" date="2022-12" db="EMBL/GenBank/DDBJ databases">
        <title>Chromosome-scale assembly of the Ensete ventricosum genome.</title>
        <authorList>
            <person name="Dussert Y."/>
            <person name="Stocks J."/>
            <person name="Wendawek A."/>
            <person name="Woldeyes F."/>
            <person name="Nichols R.A."/>
            <person name="Borrell J.S."/>
        </authorList>
    </citation>
    <scope>NUCLEOTIDE SEQUENCE [LARGE SCALE GENOMIC DNA]</scope>
    <source>
        <strain evidence="2">cv. Maze</strain>
        <tissue evidence="1">Seeds</tissue>
    </source>
</reference>
<protein>
    <submittedName>
        <fullName evidence="1">Uncharacterized protein</fullName>
    </submittedName>
</protein>
<dbReference type="GO" id="GO:0009658">
    <property type="term" value="P:chloroplast organization"/>
    <property type="evidence" value="ECO:0007669"/>
    <property type="project" value="TreeGrafter"/>
</dbReference>
<dbReference type="InterPro" id="IPR044673">
    <property type="entry name" value="DCL-like"/>
</dbReference>
<organism evidence="1 2">
    <name type="scientific">Ensete ventricosum</name>
    <name type="common">Abyssinian banana</name>
    <name type="synonym">Musa ensete</name>
    <dbReference type="NCBI Taxonomy" id="4639"/>
    <lineage>
        <taxon>Eukaryota</taxon>
        <taxon>Viridiplantae</taxon>
        <taxon>Streptophyta</taxon>
        <taxon>Embryophyta</taxon>
        <taxon>Tracheophyta</taxon>
        <taxon>Spermatophyta</taxon>
        <taxon>Magnoliopsida</taxon>
        <taxon>Liliopsida</taxon>
        <taxon>Zingiberales</taxon>
        <taxon>Musaceae</taxon>
        <taxon>Ensete</taxon>
    </lineage>
</organism>
<dbReference type="PANTHER" id="PTHR33415">
    <property type="entry name" value="PROTEIN EMBRYO DEFECTIVE 514"/>
    <property type="match status" value="1"/>
</dbReference>
<dbReference type="GO" id="GO:0009507">
    <property type="term" value="C:chloroplast"/>
    <property type="evidence" value="ECO:0007669"/>
    <property type="project" value="TreeGrafter"/>
</dbReference>
<evidence type="ECO:0000313" key="1">
    <source>
        <dbReference type="EMBL" id="KAJ8477398.1"/>
    </source>
</evidence>
<gene>
    <name evidence="1" type="ORF">OPV22_021125</name>
</gene>
<dbReference type="PANTHER" id="PTHR33415:SF12">
    <property type="entry name" value="PROTEIN EMBRYO DEFECTIVE 514"/>
    <property type="match status" value="1"/>
</dbReference>
<evidence type="ECO:0000313" key="2">
    <source>
        <dbReference type="Proteomes" id="UP001222027"/>
    </source>
</evidence>
<proteinExistence type="predicted"/>
<dbReference type="GO" id="GO:1901259">
    <property type="term" value="P:chloroplast rRNA processing"/>
    <property type="evidence" value="ECO:0007669"/>
    <property type="project" value="TreeGrafter"/>
</dbReference>
<dbReference type="Gene3D" id="3.10.450.40">
    <property type="match status" value="1"/>
</dbReference>